<evidence type="ECO:0000313" key="3">
    <source>
        <dbReference type="EMBL" id="VEH99472.1"/>
    </source>
</evidence>
<dbReference type="SUPFAM" id="SSF49265">
    <property type="entry name" value="Fibronectin type III"/>
    <property type="match status" value="1"/>
</dbReference>
<name>A0A3S4UTC6_9FLAO</name>
<dbReference type="NCBIfam" id="TIGR04183">
    <property type="entry name" value="Por_Secre_tail"/>
    <property type="match status" value="1"/>
</dbReference>
<dbReference type="InterPro" id="IPR036116">
    <property type="entry name" value="FN3_sf"/>
</dbReference>
<dbReference type="AlphaFoldDB" id="A0A3S4UTC6"/>
<proteinExistence type="predicted"/>
<sequence length="1065" mass="115540">MFVSNMIHMIHRRTMKSFFKFITVTLLFIGQCALGQTDYFTDGNFTANPVWAGNNSNDNYAVLNTSPYATGGATTDGYYLASNSSKQNASLTTASTEVNEWRFSIGSPAFTLSSNDFYGIILMSNNQDTIDGSNGKGYYLRFGSASQTHQIELWKKDGNSNYGAKVGTFPDSPITDANALLAGLNIRVTRSNTGVFELFYSTGFTFSATPTTSAGTVTDSGALIKASAYFGLFQFFNNASDTRRVFLDNVVLGTSASAVPPVATAATNITTNSFTANWNAVPGATSYKLDVSTSPFFTALNSLAEWTFPTDGRILTPDSGKASSLNLNQELSTDGSTSISDVAGFKTRAATRTKWQYSGNDKYWQITINSMGFSNPLLISSIQRSSNTGPRDFQMQYKIGTTGSWVDIGTVQVANNWTSGRSNVMLPEVCNNQPLVLVRWKVASNKAVNNSDIASGGTSRIDNILVTTAAVSNSFVAGYDNKDVGNIGTYEVIGLLPETTYYYRVRAVSNNGTSANSNGITVVTKFDTTTWDDKAWDNGLPTPDLHAVISEDFNTKPSDKLISKSLTIDNTQTLTITAGSSFTTGNFINNGNLVVQSEANFVQTPTSVNSGTGSSSVFRDSNIKRLEYVYWSSSVQNQKLIDFSPKTVLTRFLTYNEGTDKFTSVNDIANATFIPAKGYAIRAPNNFSNTLASAWPGIFTGTLNNGINNFLLKYQSGITTPTEGPGAGYNLVGNPYASNINLEGSPGLFEKNKTVIASIAYFWNNRVANVGEMGQNYTGENYAVYNKAGGTPASGSTIKPTGIVKVGQGFIVKALPAGKDKNLVFDNANRSAATTDIFYDRQLEQPKDRFWIQLTTPSQDFNTMLIAYAPDATDHFELDYDAPLLGLSSDALFSNLDDHRLSIQGRKYPLNPNDVVEVGSNHFLAGEYKLSLQEAEGIFADQQNIYLKDKQTGAFINLSASAYSFSVSEGVTEGRFELVYQPESVLGTGTGAKENLIFYHAGNDFVLKSSQNISGVEVYDSSGRLMSKVQPNQKEVRLDASKLLTGMYILKITQAGKVVSKKIRK</sequence>
<reference evidence="3 4" key="1">
    <citation type="submission" date="2018-12" db="EMBL/GenBank/DDBJ databases">
        <authorList>
            <consortium name="Pathogen Informatics"/>
        </authorList>
    </citation>
    <scope>NUCLEOTIDE SEQUENCE [LARGE SCALE GENOMIC DNA]</scope>
    <source>
        <strain evidence="3 4">NCTC13489</strain>
    </source>
</reference>
<dbReference type="PROSITE" id="PS50853">
    <property type="entry name" value="FN3"/>
    <property type="match status" value="1"/>
</dbReference>
<accession>A0A3S4UTC6</accession>
<protein>
    <submittedName>
        <fullName evidence="3">Por secretion system C-terminal sorting domain</fullName>
    </submittedName>
</protein>
<dbReference type="SMART" id="SM00060">
    <property type="entry name" value="FN3"/>
    <property type="match status" value="1"/>
</dbReference>
<evidence type="ECO:0000313" key="4">
    <source>
        <dbReference type="Proteomes" id="UP000270036"/>
    </source>
</evidence>
<evidence type="ECO:0000256" key="1">
    <source>
        <dbReference type="ARBA" id="ARBA00022729"/>
    </source>
</evidence>
<organism evidence="3 4">
    <name type="scientific">Kaistella antarctica</name>
    <dbReference type="NCBI Taxonomy" id="266748"/>
    <lineage>
        <taxon>Bacteria</taxon>
        <taxon>Pseudomonadati</taxon>
        <taxon>Bacteroidota</taxon>
        <taxon>Flavobacteriia</taxon>
        <taxon>Flavobacteriales</taxon>
        <taxon>Weeksellaceae</taxon>
        <taxon>Chryseobacterium group</taxon>
        <taxon>Kaistella</taxon>
    </lineage>
</organism>
<dbReference type="Gene3D" id="2.60.40.10">
    <property type="entry name" value="Immunoglobulins"/>
    <property type="match status" value="1"/>
</dbReference>
<dbReference type="InterPro" id="IPR013783">
    <property type="entry name" value="Ig-like_fold"/>
</dbReference>
<dbReference type="Gene3D" id="6.10.250.2590">
    <property type="match status" value="1"/>
</dbReference>
<dbReference type="Pfam" id="PF18962">
    <property type="entry name" value="Por_Secre_tail"/>
    <property type="match status" value="1"/>
</dbReference>
<dbReference type="STRING" id="266748.HY04_10050"/>
<dbReference type="KEGG" id="cant:NCTC13489_01551"/>
<feature type="domain" description="Fibronectin type-III" evidence="2">
    <location>
        <begin position="433"/>
        <end position="527"/>
    </location>
</feature>
<keyword evidence="1" id="KW-0732">Signal</keyword>
<dbReference type="EMBL" id="LR134441">
    <property type="protein sequence ID" value="VEH99472.1"/>
    <property type="molecule type" value="Genomic_DNA"/>
</dbReference>
<dbReference type="Proteomes" id="UP000270036">
    <property type="component" value="Chromosome"/>
</dbReference>
<gene>
    <name evidence="3" type="ORF">NCTC13489_01551</name>
</gene>
<dbReference type="InterPro" id="IPR003961">
    <property type="entry name" value="FN3_dom"/>
</dbReference>
<dbReference type="CDD" id="cd00063">
    <property type="entry name" value="FN3"/>
    <property type="match status" value="1"/>
</dbReference>
<evidence type="ECO:0000259" key="2">
    <source>
        <dbReference type="PROSITE" id="PS50853"/>
    </source>
</evidence>
<dbReference type="InterPro" id="IPR026444">
    <property type="entry name" value="Secre_tail"/>
</dbReference>